<dbReference type="HOGENOM" id="CLU_027128_0_1_0"/>
<comment type="similarity">
    <text evidence="1">Belongs to the leucine-binding protein family.</text>
</comment>
<dbReference type="InterPro" id="IPR000709">
    <property type="entry name" value="Leu_Ile_Val-bd"/>
</dbReference>
<accession>D4H497</accession>
<sequence precursor="true">MKKVLIITLMLCLSATAFAEIRLGALFAVTGPTSFLGNPEKLTVEMLVDQINDAGGINGEKIKLFVYDTQGREDRAISYFKRLATKDRVLAVLGPSRTGCALAIKNLAIRYKVPFIACAASATIVEPANAFIYKTPQSDIHVAEKLFDHLKSKGKTNVALISAQSGYGATGRDAVLQNAERFGINIIADEKFMDTDKEMTAQLSKIKDKNVDAVICWAAGAAPAIVARNAKALGMNNIYMTQGIASRKFIELAGDAAEGVKLTAGRLIVADKLDDTDRFKTMLMKYKTDYESKFGGSVSVFGGHAYDAFGLFAAAVAKSGKDPVKLANELQQIKGFMGTAGEFNMSNSDHTGLSKDSFIIAEIKNGEFVPAE</sequence>
<reference evidence="7 8" key="1">
    <citation type="journal article" date="2010" name="Stand. Genomic Sci.">
        <title>Complete genome sequence of Denitrovibrio acetiphilus type strain (N2460).</title>
        <authorList>
            <person name="Kiss H."/>
            <person name="Lang E."/>
            <person name="Lapidus A."/>
            <person name="Copeland A."/>
            <person name="Nolan M."/>
            <person name="Glavina Del Rio T."/>
            <person name="Chen F."/>
            <person name="Lucas S."/>
            <person name="Tice H."/>
            <person name="Cheng J.F."/>
            <person name="Han C."/>
            <person name="Goodwin L."/>
            <person name="Pitluck S."/>
            <person name="Liolios K."/>
            <person name="Pati A."/>
            <person name="Ivanova N."/>
            <person name="Mavromatis K."/>
            <person name="Chen A."/>
            <person name="Palaniappan K."/>
            <person name="Land M."/>
            <person name="Hauser L."/>
            <person name="Chang Y.J."/>
            <person name="Jeffries C.D."/>
            <person name="Detter J.C."/>
            <person name="Brettin T."/>
            <person name="Spring S."/>
            <person name="Rohde M."/>
            <person name="Goker M."/>
            <person name="Woyke T."/>
            <person name="Bristow J."/>
            <person name="Eisen J.A."/>
            <person name="Markowitz V."/>
            <person name="Hugenholtz P."/>
            <person name="Kyrpides N.C."/>
            <person name="Klenk H.P."/>
        </authorList>
    </citation>
    <scope>NUCLEOTIDE SEQUENCE [LARGE SCALE GENOMIC DNA]</scope>
    <source>
        <strain evidence="8">DSM 12809 / NBRC 114555 / N2460</strain>
    </source>
</reference>
<evidence type="ECO:0000256" key="1">
    <source>
        <dbReference type="ARBA" id="ARBA00010062"/>
    </source>
</evidence>
<evidence type="ECO:0000256" key="2">
    <source>
        <dbReference type="ARBA" id="ARBA00022448"/>
    </source>
</evidence>
<feature type="domain" description="Leucine-binding protein" evidence="6">
    <location>
        <begin position="20"/>
        <end position="364"/>
    </location>
</feature>
<dbReference type="Proteomes" id="UP000002012">
    <property type="component" value="Chromosome"/>
</dbReference>
<dbReference type="PaxDb" id="522772-Dacet_2466"/>
<dbReference type="InterPro" id="IPR028082">
    <property type="entry name" value="Peripla_BP_I"/>
</dbReference>
<feature type="signal peptide" evidence="5">
    <location>
        <begin position="1"/>
        <end position="19"/>
    </location>
</feature>
<dbReference type="EMBL" id="CP001968">
    <property type="protein sequence ID" value="ADD69226.1"/>
    <property type="molecule type" value="Genomic_DNA"/>
</dbReference>
<dbReference type="eggNOG" id="COG0683">
    <property type="taxonomic scope" value="Bacteria"/>
</dbReference>
<keyword evidence="3 5" id="KW-0732">Signal</keyword>
<proteinExistence type="inferred from homology"/>
<evidence type="ECO:0000256" key="5">
    <source>
        <dbReference type="SAM" id="SignalP"/>
    </source>
</evidence>
<dbReference type="AlphaFoldDB" id="D4H497"/>
<dbReference type="InterPro" id="IPR051010">
    <property type="entry name" value="BCAA_transport"/>
</dbReference>
<name>D4H497_DENA2</name>
<keyword evidence="8" id="KW-1185">Reference proteome</keyword>
<dbReference type="InParanoid" id="D4H497"/>
<organism evidence="7 8">
    <name type="scientific">Denitrovibrio acetiphilus (strain DSM 12809 / NBRC 114555 / N2460)</name>
    <dbReference type="NCBI Taxonomy" id="522772"/>
    <lineage>
        <taxon>Bacteria</taxon>
        <taxon>Pseudomonadati</taxon>
        <taxon>Deferribacterota</taxon>
        <taxon>Deferribacteres</taxon>
        <taxon>Deferribacterales</taxon>
        <taxon>Geovibrionaceae</taxon>
        <taxon>Denitrovibrio</taxon>
    </lineage>
</organism>
<evidence type="ECO:0000256" key="4">
    <source>
        <dbReference type="ARBA" id="ARBA00022970"/>
    </source>
</evidence>
<evidence type="ECO:0000256" key="3">
    <source>
        <dbReference type="ARBA" id="ARBA00022729"/>
    </source>
</evidence>
<dbReference type="STRING" id="522772.Dacet_2466"/>
<evidence type="ECO:0000313" key="7">
    <source>
        <dbReference type="EMBL" id="ADD69226.1"/>
    </source>
</evidence>
<keyword evidence="7" id="KW-0675">Receptor</keyword>
<dbReference type="Pfam" id="PF13458">
    <property type="entry name" value="Peripla_BP_6"/>
    <property type="match status" value="1"/>
</dbReference>
<keyword evidence="2" id="KW-0813">Transport</keyword>
<keyword evidence="4" id="KW-0029">Amino-acid transport</keyword>
<dbReference type="PANTHER" id="PTHR30483">
    <property type="entry name" value="LEUCINE-SPECIFIC-BINDING PROTEIN"/>
    <property type="match status" value="1"/>
</dbReference>
<evidence type="ECO:0000313" key="8">
    <source>
        <dbReference type="Proteomes" id="UP000002012"/>
    </source>
</evidence>
<dbReference type="CDD" id="cd06333">
    <property type="entry name" value="PBP1_ABC_RPA1789-like"/>
    <property type="match status" value="1"/>
</dbReference>
<dbReference type="KEGG" id="dap:Dacet_2466"/>
<dbReference type="SUPFAM" id="SSF53822">
    <property type="entry name" value="Periplasmic binding protein-like I"/>
    <property type="match status" value="1"/>
</dbReference>
<dbReference type="InterPro" id="IPR028081">
    <property type="entry name" value="Leu-bd"/>
</dbReference>
<protein>
    <submittedName>
        <fullName evidence="7">Extracellular ligand-binding receptor</fullName>
    </submittedName>
</protein>
<dbReference type="OrthoDB" id="9791590at2"/>
<dbReference type="PRINTS" id="PR00337">
    <property type="entry name" value="LEUILEVALBP"/>
</dbReference>
<gene>
    <name evidence="7" type="ordered locus">Dacet_2466</name>
</gene>
<evidence type="ECO:0000259" key="6">
    <source>
        <dbReference type="Pfam" id="PF13458"/>
    </source>
</evidence>
<dbReference type="GO" id="GO:0006865">
    <property type="term" value="P:amino acid transport"/>
    <property type="evidence" value="ECO:0007669"/>
    <property type="project" value="UniProtKB-KW"/>
</dbReference>
<feature type="chain" id="PRO_5003057762" evidence="5">
    <location>
        <begin position="20"/>
        <end position="372"/>
    </location>
</feature>
<dbReference type="PANTHER" id="PTHR30483:SF38">
    <property type="entry name" value="BLR7848 PROTEIN"/>
    <property type="match status" value="1"/>
</dbReference>
<dbReference type="Gene3D" id="3.40.50.2300">
    <property type="match status" value="2"/>
</dbReference>
<dbReference type="RefSeq" id="WP_013011727.1">
    <property type="nucleotide sequence ID" value="NC_013943.1"/>
</dbReference>